<dbReference type="InterPro" id="IPR024114">
    <property type="entry name" value="Islet_autoAg_Ica1/Ica1-like"/>
</dbReference>
<name>A0ABR1AXK1_POLSC</name>
<organism evidence="3 4">
    <name type="scientific">Polyplax serrata</name>
    <name type="common">Common mouse louse</name>
    <dbReference type="NCBI Taxonomy" id="468196"/>
    <lineage>
        <taxon>Eukaryota</taxon>
        <taxon>Metazoa</taxon>
        <taxon>Ecdysozoa</taxon>
        <taxon>Arthropoda</taxon>
        <taxon>Hexapoda</taxon>
        <taxon>Insecta</taxon>
        <taxon>Pterygota</taxon>
        <taxon>Neoptera</taxon>
        <taxon>Paraneoptera</taxon>
        <taxon>Psocodea</taxon>
        <taxon>Troctomorpha</taxon>
        <taxon>Phthiraptera</taxon>
        <taxon>Anoplura</taxon>
        <taxon>Polyplacidae</taxon>
        <taxon>Polyplax</taxon>
    </lineage>
</organism>
<feature type="compositionally biased region" description="Basic and acidic residues" evidence="1">
    <location>
        <begin position="305"/>
        <end position="314"/>
    </location>
</feature>
<evidence type="ECO:0000313" key="3">
    <source>
        <dbReference type="EMBL" id="KAK6630891.1"/>
    </source>
</evidence>
<dbReference type="InterPro" id="IPR006723">
    <property type="entry name" value="Islet_autoAg_Ica1_C"/>
</dbReference>
<dbReference type="SMART" id="SM01237">
    <property type="entry name" value="ICA69"/>
    <property type="match status" value="1"/>
</dbReference>
<feature type="region of interest" description="Disordered" evidence="1">
    <location>
        <begin position="305"/>
        <end position="328"/>
    </location>
</feature>
<keyword evidence="4" id="KW-1185">Reference proteome</keyword>
<evidence type="ECO:0000256" key="1">
    <source>
        <dbReference type="SAM" id="MobiDB-lite"/>
    </source>
</evidence>
<comment type="caution">
    <text evidence="3">The sequence shown here is derived from an EMBL/GenBank/DDBJ whole genome shotgun (WGS) entry which is preliminary data.</text>
</comment>
<dbReference type="InterPro" id="IPR010504">
    <property type="entry name" value="AH_dom"/>
</dbReference>
<dbReference type="SUPFAM" id="SSF103657">
    <property type="entry name" value="BAR/IMD domain-like"/>
    <property type="match status" value="1"/>
</dbReference>
<dbReference type="EMBL" id="JAWJWF010000007">
    <property type="protein sequence ID" value="KAK6630891.1"/>
    <property type="molecule type" value="Genomic_DNA"/>
</dbReference>
<dbReference type="Pfam" id="PF04629">
    <property type="entry name" value="ICA69"/>
    <property type="match status" value="1"/>
</dbReference>
<dbReference type="PANTHER" id="PTHR10164">
    <property type="entry name" value="ISLET CELL AUTOANTIGEN 1"/>
    <property type="match status" value="1"/>
</dbReference>
<dbReference type="Pfam" id="PF06456">
    <property type="entry name" value="Arfaptin"/>
    <property type="match status" value="1"/>
</dbReference>
<sequence length="528" mass="60183">MNPYQGQYYRDVAPDSTITKVERHYWITKQSVFKKIGKKEDECIVASDAELDAKLELFRSIQESCLELHKIIDRYQERICCLAQEQNSMGRFLKEAGKVDKTRAGKMMTNVGKSLSFSGQQQLILRTPLLRLSQEVETFRQRAISDTLSTLKAMEKQRIEYRAALSWMKDVSQELDPEKHLDKFRKVQAQVRKSKIRFDKSKLDCLQKVDLLAAARCNMFSHALVLYHNNLLQYCEKTTNAYLTIANSFKGYQHYDFCVIKELAESSLKLVEQLQSNEGKTEEGESQQEDKDILLFFDSEYNDEVNDKKKKSEDSTNSLSNEPTAEKMISTESQHLLDLEGLTVTSETSNFSPSDVKLLGDIFTDKESEEKWRNEWEEIFHLKDSPNKSFSEVLKQETGGGDGLISPDSSDCLPSTLLNQLHFGGHKHNIQELQPAAKSTSQDANLHIPNTKPLLFPSGPNNWEGYVHVVQFICGLGPVGRPGCCRNQNGQLTPKLLKTPRKFQFQYLGILLNALPVGKVCLYFCTCV</sequence>
<dbReference type="SMART" id="SM01015">
    <property type="entry name" value="Arfaptin"/>
    <property type="match status" value="1"/>
</dbReference>
<dbReference type="PROSITE" id="PS50870">
    <property type="entry name" value="AH"/>
    <property type="match status" value="1"/>
</dbReference>
<gene>
    <name evidence="3" type="ORF">RUM44_003061</name>
</gene>
<dbReference type="Gene3D" id="1.20.1270.60">
    <property type="entry name" value="Arfaptin homology (AH) domain/BAR domain"/>
    <property type="match status" value="1"/>
</dbReference>
<dbReference type="PANTHER" id="PTHR10164:SF4">
    <property type="entry name" value="GH23156P"/>
    <property type="match status" value="1"/>
</dbReference>
<proteinExistence type="predicted"/>
<protein>
    <recommendedName>
        <fullName evidence="2">AH domain-containing protein</fullName>
    </recommendedName>
</protein>
<dbReference type="InterPro" id="IPR027267">
    <property type="entry name" value="AH/BAR_dom_sf"/>
</dbReference>
<evidence type="ECO:0000313" key="4">
    <source>
        <dbReference type="Proteomes" id="UP001359485"/>
    </source>
</evidence>
<feature type="domain" description="AH" evidence="2">
    <location>
        <begin position="46"/>
        <end position="247"/>
    </location>
</feature>
<dbReference type="Proteomes" id="UP001359485">
    <property type="component" value="Unassembled WGS sequence"/>
</dbReference>
<reference evidence="3 4" key="1">
    <citation type="submission" date="2023-09" db="EMBL/GenBank/DDBJ databases">
        <title>Genomes of two closely related lineages of the louse Polyplax serrata with different host specificities.</title>
        <authorList>
            <person name="Martinu J."/>
            <person name="Tarabai H."/>
            <person name="Stefka J."/>
            <person name="Hypsa V."/>
        </authorList>
    </citation>
    <scope>NUCLEOTIDE SEQUENCE [LARGE SCALE GENOMIC DNA]</scope>
    <source>
        <strain evidence="3">98ZLc_SE</strain>
    </source>
</reference>
<accession>A0ABR1AXK1</accession>
<evidence type="ECO:0000259" key="2">
    <source>
        <dbReference type="PROSITE" id="PS50870"/>
    </source>
</evidence>